<reference evidence="9 10" key="1">
    <citation type="submission" date="2020-10" db="EMBL/GenBank/DDBJ databases">
        <title>Pygocentrus nattereri (red-bellied piranha) genome, fPygNat1, primary haplotype.</title>
        <authorList>
            <person name="Myers G."/>
            <person name="Meyer A."/>
            <person name="Karagic N."/>
            <person name="Pippel M."/>
            <person name="Winkler S."/>
            <person name="Tracey A."/>
            <person name="Wood J."/>
            <person name="Formenti G."/>
            <person name="Howe K."/>
            <person name="Fedrigo O."/>
            <person name="Jarvis E.D."/>
        </authorList>
    </citation>
    <scope>NUCLEOTIDE SEQUENCE [LARGE SCALE GENOMIC DNA]</scope>
</reference>
<dbReference type="OrthoDB" id="654211at2759"/>
<dbReference type="Pfam" id="PF00096">
    <property type="entry name" value="zf-C2H2"/>
    <property type="match status" value="3"/>
</dbReference>
<dbReference type="FunFam" id="3.30.160.60:FF:000202">
    <property type="entry name" value="Zinc finger protein 574"/>
    <property type="match status" value="1"/>
</dbReference>
<dbReference type="PANTHER" id="PTHR16515:SF49">
    <property type="entry name" value="GASTRULA ZINC FINGER PROTEIN XLCGF49.1-LIKE-RELATED"/>
    <property type="match status" value="1"/>
</dbReference>
<keyword evidence="3" id="KW-0677">Repeat</keyword>
<dbReference type="AlphaFoldDB" id="A0A3B4DIJ7"/>
<reference evidence="9" key="2">
    <citation type="submission" date="2025-08" db="UniProtKB">
        <authorList>
            <consortium name="Ensembl"/>
        </authorList>
    </citation>
    <scope>IDENTIFICATION</scope>
</reference>
<dbReference type="PANTHER" id="PTHR16515">
    <property type="entry name" value="PR DOMAIN ZINC FINGER PROTEIN"/>
    <property type="match status" value="1"/>
</dbReference>
<dbReference type="GO" id="GO:0010468">
    <property type="term" value="P:regulation of gene expression"/>
    <property type="evidence" value="ECO:0007669"/>
    <property type="project" value="TreeGrafter"/>
</dbReference>
<dbReference type="GO" id="GO:0005634">
    <property type="term" value="C:nucleus"/>
    <property type="evidence" value="ECO:0007669"/>
    <property type="project" value="UniProtKB-SubCell"/>
</dbReference>
<dbReference type="InterPro" id="IPR036236">
    <property type="entry name" value="Znf_C2H2_sf"/>
</dbReference>
<dbReference type="PROSITE" id="PS00028">
    <property type="entry name" value="ZINC_FINGER_C2H2_1"/>
    <property type="match status" value="4"/>
</dbReference>
<proteinExistence type="predicted"/>
<evidence type="ECO:0000313" key="9">
    <source>
        <dbReference type="Ensembl" id="ENSPNAP00000023305.2"/>
    </source>
</evidence>
<keyword evidence="6" id="KW-0539">Nucleus</keyword>
<evidence type="ECO:0000256" key="2">
    <source>
        <dbReference type="ARBA" id="ARBA00022723"/>
    </source>
</evidence>
<keyword evidence="10" id="KW-1185">Reference proteome</keyword>
<dbReference type="STRING" id="42514.ENSPNAP00000023305"/>
<evidence type="ECO:0000256" key="1">
    <source>
        <dbReference type="ARBA" id="ARBA00004123"/>
    </source>
</evidence>
<feature type="domain" description="C2H2-type" evidence="8">
    <location>
        <begin position="220"/>
        <end position="247"/>
    </location>
</feature>
<evidence type="ECO:0000256" key="6">
    <source>
        <dbReference type="ARBA" id="ARBA00023242"/>
    </source>
</evidence>
<dbReference type="OMA" id="YSYRLHM"/>
<dbReference type="GeneTree" id="ENSGT01150000286958"/>
<dbReference type="InterPro" id="IPR050331">
    <property type="entry name" value="Zinc_finger"/>
</dbReference>
<sequence length="275" mass="32258">SFSLVPHNFHTTLKFKEESNKFGELIDEKERLVDRSLVIRMAQQCEDDLPAGLIPPVEIDDEEGDITWAEKSNKCLDKPFKKKGNTAKVKHGASDPRKRYKGKLRKAQKHKSHCCGKASDGRTTLKMQTKEHGEAFRCETCGKDFKRSDLLTDHVKVHKRKRPYPCDECGMMFAKPAYLKIHLRRHAGERTFTCDQCEKRFFDKYDLNVHLRDHTGERPYVCPECGKGFKRIYILNKHKRTHSKEKPFQCNVCGKAYRYVYSYRLMQNFLFILDF</sequence>
<organism evidence="9 10">
    <name type="scientific">Pygocentrus nattereri</name>
    <name type="common">Red-bellied piranha</name>
    <dbReference type="NCBI Taxonomy" id="42514"/>
    <lineage>
        <taxon>Eukaryota</taxon>
        <taxon>Metazoa</taxon>
        <taxon>Chordata</taxon>
        <taxon>Craniata</taxon>
        <taxon>Vertebrata</taxon>
        <taxon>Euteleostomi</taxon>
        <taxon>Actinopterygii</taxon>
        <taxon>Neopterygii</taxon>
        <taxon>Teleostei</taxon>
        <taxon>Ostariophysi</taxon>
        <taxon>Characiformes</taxon>
        <taxon>Characoidei</taxon>
        <taxon>Pygocentrus</taxon>
    </lineage>
</organism>
<dbReference type="SUPFAM" id="SSF57667">
    <property type="entry name" value="beta-beta-alpha zinc fingers"/>
    <property type="match status" value="3"/>
</dbReference>
<dbReference type="Ensembl" id="ENSPNAT00000012977.2">
    <property type="protein sequence ID" value="ENSPNAP00000023305.2"/>
    <property type="gene ID" value="ENSPNAG00000000506.2"/>
</dbReference>
<dbReference type="PROSITE" id="PS50157">
    <property type="entry name" value="ZINC_FINGER_C2H2_2"/>
    <property type="match status" value="4"/>
</dbReference>
<dbReference type="GO" id="GO:0008270">
    <property type="term" value="F:zinc ion binding"/>
    <property type="evidence" value="ECO:0007669"/>
    <property type="project" value="UniProtKB-KW"/>
</dbReference>
<dbReference type="FunFam" id="3.30.160.60:FF:000630">
    <property type="entry name" value="Zinc finger protein 180"/>
    <property type="match status" value="1"/>
</dbReference>
<name>A0A3B4DIJ7_PYGNA</name>
<dbReference type="SMART" id="SM00355">
    <property type="entry name" value="ZnF_C2H2"/>
    <property type="match status" value="4"/>
</dbReference>
<evidence type="ECO:0000256" key="7">
    <source>
        <dbReference type="PROSITE-ProRule" id="PRU00042"/>
    </source>
</evidence>
<dbReference type="Gene3D" id="3.30.160.60">
    <property type="entry name" value="Classic Zinc Finger"/>
    <property type="match status" value="5"/>
</dbReference>
<dbReference type="GO" id="GO:0032502">
    <property type="term" value="P:developmental process"/>
    <property type="evidence" value="ECO:0007669"/>
    <property type="project" value="UniProtKB-ARBA"/>
</dbReference>
<reference evidence="9" key="3">
    <citation type="submission" date="2025-09" db="UniProtKB">
        <authorList>
            <consortium name="Ensembl"/>
        </authorList>
    </citation>
    <scope>IDENTIFICATION</scope>
</reference>
<keyword evidence="4 7" id="KW-0863">Zinc-finger</keyword>
<evidence type="ECO:0000256" key="4">
    <source>
        <dbReference type="ARBA" id="ARBA00022771"/>
    </source>
</evidence>
<feature type="domain" description="C2H2-type" evidence="8">
    <location>
        <begin position="136"/>
        <end position="163"/>
    </location>
</feature>
<evidence type="ECO:0000259" key="8">
    <source>
        <dbReference type="PROSITE" id="PS50157"/>
    </source>
</evidence>
<dbReference type="Pfam" id="PF13912">
    <property type="entry name" value="zf-C2H2_6"/>
    <property type="match status" value="1"/>
</dbReference>
<evidence type="ECO:0000256" key="5">
    <source>
        <dbReference type="ARBA" id="ARBA00022833"/>
    </source>
</evidence>
<dbReference type="FunFam" id="3.30.160.60:FF:002343">
    <property type="entry name" value="Zinc finger protein 33A"/>
    <property type="match status" value="1"/>
</dbReference>
<comment type="subcellular location">
    <subcellularLocation>
        <location evidence="1">Nucleus</location>
    </subcellularLocation>
</comment>
<evidence type="ECO:0000256" key="3">
    <source>
        <dbReference type="ARBA" id="ARBA00022737"/>
    </source>
</evidence>
<feature type="domain" description="C2H2-type" evidence="8">
    <location>
        <begin position="192"/>
        <end position="219"/>
    </location>
</feature>
<dbReference type="InterPro" id="IPR013087">
    <property type="entry name" value="Znf_C2H2_type"/>
</dbReference>
<evidence type="ECO:0000313" key="10">
    <source>
        <dbReference type="Proteomes" id="UP001501920"/>
    </source>
</evidence>
<accession>A0A3B4DIJ7</accession>
<feature type="domain" description="C2H2-type" evidence="8">
    <location>
        <begin position="164"/>
        <end position="191"/>
    </location>
</feature>
<dbReference type="Proteomes" id="UP001501920">
    <property type="component" value="Chromosome 5"/>
</dbReference>
<keyword evidence="5" id="KW-0862">Zinc</keyword>
<keyword evidence="2" id="KW-0479">Metal-binding</keyword>
<protein>
    <recommendedName>
        <fullName evidence="8">C2H2-type domain-containing protein</fullName>
    </recommendedName>
</protein>